<dbReference type="EC" id="5.3.1.9" evidence="4"/>
<dbReference type="GO" id="GO:0048029">
    <property type="term" value="F:monosaccharide binding"/>
    <property type="evidence" value="ECO:0007669"/>
    <property type="project" value="TreeGrafter"/>
</dbReference>
<dbReference type="InterPro" id="IPR046348">
    <property type="entry name" value="SIS_dom_sf"/>
</dbReference>
<dbReference type="GO" id="GO:0051156">
    <property type="term" value="P:glucose 6-phosphate metabolic process"/>
    <property type="evidence" value="ECO:0007669"/>
    <property type="project" value="TreeGrafter"/>
</dbReference>
<evidence type="ECO:0000313" key="5">
    <source>
        <dbReference type="EMBL" id="RJN31352.1"/>
    </source>
</evidence>
<evidence type="ECO:0000256" key="4">
    <source>
        <dbReference type="RuleBase" id="RU000612"/>
    </source>
</evidence>
<comment type="caution">
    <text evidence="5">The sequence shown here is derived from an EMBL/GenBank/DDBJ whole genome shotgun (WGS) entry which is preliminary data.</text>
</comment>
<keyword evidence="6" id="KW-1185">Reference proteome</keyword>
<comment type="catalytic activity">
    <reaction evidence="4">
        <text>alpha-D-glucose 6-phosphate = beta-D-fructose 6-phosphate</text>
        <dbReference type="Rhea" id="RHEA:11816"/>
        <dbReference type="ChEBI" id="CHEBI:57634"/>
        <dbReference type="ChEBI" id="CHEBI:58225"/>
        <dbReference type="EC" id="5.3.1.9"/>
    </reaction>
</comment>
<dbReference type="PROSITE" id="PS51463">
    <property type="entry name" value="P_GLUCOSE_ISOMERASE_3"/>
    <property type="match status" value="1"/>
</dbReference>
<dbReference type="Gene3D" id="3.40.50.10490">
    <property type="entry name" value="Glucose-6-phosphate isomerase like protein, domain 1"/>
    <property type="match status" value="2"/>
</dbReference>
<dbReference type="RefSeq" id="WP_119903419.1">
    <property type="nucleotide sequence ID" value="NZ_QYZP01000003.1"/>
</dbReference>
<name>A0A3A4EZK0_9MICC</name>
<dbReference type="GO" id="GO:0097367">
    <property type="term" value="F:carbohydrate derivative binding"/>
    <property type="evidence" value="ECO:0007669"/>
    <property type="project" value="InterPro"/>
</dbReference>
<dbReference type="UniPathway" id="UPA00109">
    <property type="reaction ID" value="UER00181"/>
</dbReference>
<comment type="pathway">
    <text evidence="4">Carbohydrate degradation; glycolysis; D-glyceraldehyde 3-phosphate and glycerone phosphate from D-glucose: step 2/4.</text>
</comment>
<keyword evidence="3 4" id="KW-0413">Isomerase</keyword>
<dbReference type="OrthoDB" id="140919at2"/>
<dbReference type="GO" id="GO:0005829">
    <property type="term" value="C:cytosol"/>
    <property type="evidence" value="ECO:0007669"/>
    <property type="project" value="TreeGrafter"/>
</dbReference>
<evidence type="ECO:0000256" key="1">
    <source>
        <dbReference type="ARBA" id="ARBA00022432"/>
    </source>
</evidence>
<dbReference type="Pfam" id="PF00342">
    <property type="entry name" value="PGI"/>
    <property type="match status" value="1"/>
</dbReference>
<dbReference type="GO" id="GO:0004347">
    <property type="term" value="F:glucose-6-phosphate isomerase activity"/>
    <property type="evidence" value="ECO:0007669"/>
    <property type="project" value="UniProtKB-EC"/>
</dbReference>
<dbReference type="InterPro" id="IPR001672">
    <property type="entry name" value="G6P_Isomerase"/>
</dbReference>
<organism evidence="5 6">
    <name type="scientific">Nesterenkonia natronophila</name>
    <dbReference type="NCBI Taxonomy" id="2174932"/>
    <lineage>
        <taxon>Bacteria</taxon>
        <taxon>Bacillati</taxon>
        <taxon>Actinomycetota</taxon>
        <taxon>Actinomycetes</taxon>
        <taxon>Micrococcales</taxon>
        <taxon>Micrococcaceae</taxon>
        <taxon>Nesterenkonia</taxon>
    </lineage>
</organism>
<dbReference type="SUPFAM" id="SSF53697">
    <property type="entry name" value="SIS domain"/>
    <property type="match status" value="1"/>
</dbReference>
<sequence>MSSLSLTLTGAAREAAEAQAPGLVDHEFASRLAAQDYTLWGPAAEEESAKRLGWVAPFEAARPLVGLVGQLRQELAAEGVDRVVLAGMGGSSLAPEVICASAGVDLVVLDSTDPKQVRSALTALERTVLVVASKSGSTVETDSQRRIVQHAFDQAGIDPFSRTVVVTDPGSPMNEQAREQGVRAVFEADPTVGGRYSALTAFGLVPAGLAGSDIASLLDEAESAADLLAEDDADNPGLQLGAALGGTLPLRDKLVITNAGSPLVGLGAWIEQLVAESTGKAGTGLLPVIVADGEPELTRDAEDALVVQLIDADAEEGASVDADSTDTVVSPHGVRTGGSLGAQFLLWEVATAVAGALLGVNPFDQPDVESAKVAARGLLDSPAPAEAESSTDGVVEIRAFGEASMLSAGASTVAGAVETLMQRVPDHGYLAIMAYLDRVSESRLEELRPQLSALCGRPVTFGWGPRFLHSTGQFHKGGPAVGAFLQITASADEDLEVPDRPFSLGQLIAAQASGDAQVLADHGRPVLQLHLRERESGISQVLDAVSTLAQ</sequence>
<evidence type="ECO:0000256" key="2">
    <source>
        <dbReference type="ARBA" id="ARBA00023152"/>
    </source>
</evidence>
<dbReference type="PANTHER" id="PTHR11469">
    <property type="entry name" value="GLUCOSE-6-PHOSPHATE ISOMERASE"/>
    <property type="match status" value="1"/>
</dbReference>
<evidence type="ECO:0000256" key="3">
    <source>
        <dbReference type="ARBA" id="ARBA00023235"/>
    </source>
</evidence>
<dbReference type="Proteomes" id="UP000266615">
    <property type="component" value="Unassembled WGS sequence"/>
</dbReference>
<dbReference type="GO" id="GO:0006094">
    <property type="term" value="P:gluconeogenesis"/>
    <property type="evidence" value="ECO:0007669"/>
    <property type="project" value="UniProtKB-KW"/>
</dbReference>
<gene>
    <name evidence="5" type="ORF">D3250_10985</name>
</gene>
<dbReference type="EMBL" id="QYZP01000003">
    <property type="protein sequence ID" value="RJN31352.1"/>
    <property type="molecule type" value="Genomic_DNA"/>
</dbReference>
<proteinExistence type="inferred from homology"/>
<accession>A0A3A4EZK0</accession>
<evidence type="ECO:0000313" key="6">
    <source>
        <dbReference type="Proteomes" id="UP000266615"/>
    </source>
</evidence>
<dbReference type="AlphaFoldDB" id="A0A3A4EZK0"/>
<dbReference type="PANTHER" id="PTHR11469:SF1">
    <property type="entry name" value="GLUCOSE-6-PHOSPHATE ISOMERASE"/>
    <property type="match status" value="1"/>
</dbReference>
<keyword evidence="2 4" id="KW-0324">Glycolysis</keyword>
<dbReference type="PRINTS" id="PR00662">
    <property type="entry name" value="G6PISOMERASE"/>
</dbReference>
<protein>
    <recommendedName>
        <fullName evidence="4">Glucose-6-phosphate isomerase</fullName>
        <ecNumber evidence="4">5.3.1.9</ecNumber>
    </recommendedName>
</protein>
<reference evidence="5 6" key="1">
    <citation type="submission" date="2018-09" db="EMBL/GenBank/DDBJ databases">
        <title>Nesterenkonia natronophila sp. nov., an alkaliphilic actinobacteriume isolated from a soda lake, and emended description of the genus Nesterenkonia.</title>
        <authorList>
            <person name="Menes R.J."/>
            <person name="Iriarte A."/>
        </authorList>
    </citation>
    <scope>NUCLEOTIDE SEQUENCE [LARGE SCALE GENOMIC DNA]</scope>
    <source>
        <strain evidence="5 6">M8</strain>
    </source>
</reference>
<comment type="similarity">
    <text evidence="4">Belongs to the GPI family.</text>
</comment>
<dbReference type="GO" id="GO:0006096">
    <property type="term" value="P:glycolytic process"/>
    <property type="evidence" value="ECO:0007669"/>
    <property type="project" value="UniProtKB-UniPathway"/>
</dbReference>
<keyword evidence="1 4" id="KW-0312">Gluconeogenesis</keyword>